<comment type="caution">
    <text evidence="1">The sequence shown here is derived from an EMBL/GenBank/DDBJ whole genome shotgun (WGS) entry which is preliminary data.</text>
</comment>
<dbReference type="Proteomes" id="UP000637423">
    <property type="component" value="Unassembled WGS sequence"/>
</dbReference>
<keyword evidence="2" id="KW-1185">Reference proteome</keyword>
<dbReference type="AlphaFoldDB" id="A0A916ULV8"/>
<reference evidence="1" key="1">
    <citation type="journal article" date="2014" name="Int. J. Syst. Evol. Microbiol.">
        <title>Complete genome sequence of Corynebacterium casei LMG S-19264T (=DSM 44701T), isolated from a smear-ripened cheese.</title>
        <authorList>
            <consortium name="US DOE Joint Genome Institute (JGI-PGF)"/>
            <person name="Walter F."/>
            <person name="Albersmeier A."/>
            <person name="Kalinowski J."/>
            <person name="Ruckert C."/>
        </authorList>
    </citation>
    <scope>NUCLEOTIDE SEQUENCE</scope>
    <source>
        <strain evidence="1">CGMCC 1.10998</strain>
    </source>
</reference>
<evidence type="ECO:0000313" key="2">
    <source>
        <dbReference type="Proteomes" id="UP000637423"/>
    </source>
</evidence>
<reference evidence="1" key="2">
    <citation type="submission" date="2020-09" db="EMBL/GenBank/DDBJ databases">
        <authorList>
            <person name="Sun Q."/>
            <person name="Zhou Y."/>
        </authorList>
    </citation>
    <scope>NUCLEOTIDE SEQUENCE</scope>
    <source>
        <strain evidence="1">CGMCC 1.10998</strain>
    </source>
</reference>
<accession>A0A916ULV8</accession>
<name>A0A916ULV8_9BURK</name>
<gene>
    <name evidence="1" type="ORF">GCM10011396_26550</name>
</gene>
<dbReference type="EMBL" id="BMED01000002">
    <property type="protein sequence ID" value="GGC78053.1"/>
    <property type="molecule type" value="Genomic_DNA"/>
</dbReference>
<proteinExistence type="predicted"/>
<organism evidence="1 2">
    <name type="scientific">Undibacterium terreum</name>
    <dbReference type="NCBI Taxonomy" id="1224302"/>
    <lineage>
        <taxon>Bacteria</taxon>
        <taxon>Pseudomonadati</taxon>
        <taxon>Pseudomonadota</taxon>
        <taxon>Betaproteobacteria</taxon>
        <taxon>Burkholderiales</taxon>
        <taxon>Oxalobacteraceae</taxon>
        <taxon>Undibacterium</taxon>
    </lineage>
</organism>
<sequence length="71" mass="8182">MSRNHIDLICPYCGELVLQLPTEARPIQERQYICTSCNRKTKIAKLMTSNGNTFQDYTRQNSPNAQIVDLH</sequence>
<protein>
    <submittedName>
        <fullName evidence="1">Uncharacterized protein</fullName>
    </submittedName>
</protein>
<evidence type="ECO:0000313" key="1">
    <source>
        <dbReference type="EMBL" id="GGC78053.1"/>
    </source>
</evidence>